<evidence type="ECO:0000256" key="9">
    <source>
        <dbReference type="ARBA" id="ARBA00023098"/>
    </source>
</evidence>
<proteinExistence type="inferred from homology"/>
<evidence type="ECO:0000256" key="11">
    <source>
        <dbReference type="ARBA" id="ARBA00023212"/>
    </source>
</evidence>
<dbReference type="GO" id="GO:0047617">
    <property type="term" value="F:fatty acyl-CoA hydrolase activity"/>
    <property type="evidence" value="ECO:0007669"/>
    <property type="project" value="InterPro"/>
</dbReference>
<dbReference type="InterPro" id="IPR006683">
    <property type="entry name" value="Thioestr_dom"/>
</dbReference>
<evidence type="ECO:0000256" key="10">
    <source>
        <dbReference type="ARBA" id="ARBA00023128"/>
    </source>
</evidence>
<dbReference type="Gene3D" id="3.10.129.10">
    <property type="entry name" value="Hotdog Thioesterase"/>
    <property type="match status" value="1"/>
</dbReference>
<dbReference type="AlphaFoldDB" id="A0A978W5M6"/>
<comment type="similarity">
    <text evidence="5">Belongs to the thioesterase PaaI family.</text>
</comment>
<keyword evidence="11" id="KW-0206">Cytoskeleton</keyword>
<dbReference type="GO" id="GO:0005829">
    <property type="term" value="C:cytosol"/>
    <property type="evidence" value="ECO:0007669"/>
    <property type="project" value="UniProtKB-SubCell"/>
</dbReference>
<evidence type="ECO:0000256" key="1">
    <source>
        <dbReference type="ARBA" id="ARBA00004123"/>
    </source>
</evidence>
<evidence type="ECO:0000256" key="13">
    <source>
        <dbReference type="ARBA" id="ARBA00052976"/>
    </source>
</evidence>
<keyword evidence="12" id="KW-0539">Nucleus</keyword>
<dbReference type="GO" id="GO:0006629">
    <property type="term" value="P:lipid metabolic process"/>
    <property type="evidence" value="ECO:0007669"/>
    <property type="project" value="UniProtKB-KW"/>
</dbReference>
<dbReference type="Pfam" id="PF03061">
    <property type="entry name" value="4HBT"/>
    <property type="match status" value="1"/>
</dbReference>
<gene>
    <name evidence="20" type="ORF">FEM48_Zijuj01G0291000</name>
</gene>
<evidence type="ECO:0000256" key="2">
    <source>
        <dbReference type="ARBA" id="ARBA00004173"/>
    </source>
</evidence>
<keyword evidence="10" id="KW-0496">Mitochondrion</keyword>
<dbReference type="PANTHER" id="PTHR21660:SF1">
    <property type="entry name" value="ACYL-COENZYME A THIOESTERASE 13"/>
    <property type="match status" value="1"/>
</dbReference>
<evidence type="ECO:0000256" key="5">
    <source>
        <dbReference type="ARBA" id="ARBA00008324"/>
    </source>
</evidence>
<keyword evidence="6" id="KW-0963">Cytoplasm</keyword>
<sequence length="161" mass="17650">MIMKEEDNNVNNSRKWLEDLSNGTITHDMEGESLAGLHIISARKGFVLCNFVVPTTLSDQHGNWHAGAMATLIDDVGASAIYSSIGQMKVSVDFSVSYISTVKIQEEVEIEAKVLGELGKLTSVIIEVRRKSNGELVALGKQWMASPSNTNRTNQDQLSKL</sequence>
<evidence type="ECO:0000256" key="15">
    <source>
        <dbReference type="ARBA" id="ARBA00064709"/>
    </source>
</evidence>
<dbReference type="GO" id="GO:0005819">
    <property type="term" value="C:spindle"/>
    <property type="evidence" value="ECO:0007669"/>
    <property type="project" value="UniProtKB-SubCell"/>
</dbReference>
<dbReference type="SUPFAM" id="SSF54637">
    <property type="entry name" value="Thioesterase/thiol ester dehydrase-isomerase"/>
    <property type="match status" value="1"/>
</dbReference>
<evidence type="ECO:0000256" key="14">
    <source>
        <dbReference type="ARBA" id="ARBA00058205"/>
    </source>
</evidence>
<reference evidence="20" key="1">
    <citation type="journal article" date="2021" name="Front. Plant Sci.">
        <title>Chromosome-Scale Genome Assembly for Chinese Sour Jujube and Insights Into Its Genome Evolution and Domestication Signature.</title>
        <authorList>
            <person name="Shen L.-Y."/>
            <person name="Luo H."/>
            <person name="Wang X.-L."/>
            <person name="Wang X.-M."/>
            <person name="Qiu X.-J."/>
            <person name="Liu H."/>
            <person name="Zhou S.-S."/>
            <person name="Jia K.-H."/>
            <person name="Nie S."/>
            <person name="Bao Y.-T."/>
            <person name="Zhang R.-G."/>
            <person name="Yun Q.-Z."/>
            <person name="Chai Y.-H."/>
            <person name="Lu J.-Y."/>
            <person name="Li Y."/>
            <person name="Zhao S.-W."/>
            <person name="Mao J.-F."/>
            <person name="Jia S.-G."/>
            <person name="Mao Y.-M."/>
        </authorList>
    </citation>
    <scope>NUCLEOTIDE SEQUENCE</scope>
    <source>
        <strain evidence="20">AT0</strain>
        <tissue evidence="20">Leaf</tissue>
    </source>
</reference>
<dbReference type="EMBL" id="JAEACU010000001">
    <property type="protein sequence ID" value="KAH7547260.1"/>
    <property type="molecule type" value="Genomic_DNA"/>
</dbReference>
<evidence type="ECO:0000256" key="6">
    <source>
        <dbReference type="ARBA" id="ARBA00022490"/>
    </source>
</evidence>
<dbReference type="CDD" id="cd03443">
    <property type="entry name" value="PaaI_thioesterase"/>
    <property type="match status" value="1"/>
</dbReference>
<dbReference type="Proteomes" id="UP000813462">
    <property type="component" value="Unassembled WGS sequence"/>
</dbReference>
<dbReference type="OrthoDB" id="46529at2759"/>
<protein>
    <recommendedName>
        <fullName evidence="16">Acyl-coenzyme A thioesterase 13</fullName>
    </recommendedName>
    <alternativeName>
        <fullName evidence="17">Hotdog-fold thioesterase superfamily member 2</fullName>
    </alternativeName>
    <alternativeName>
        <fullName evidence="18">Thioesterase superfamily member 2</fullName>
    </alternativeName>
</protein>
<comment type="subunit">
    <text evidence="15">Homotetramer. Interacts with PCTP.</text>
</comment>
<evidence type="ECO:0000256" key="16">
    <source>
        <dbReference type="ARBA" id="ARBA00067273"/>
    </source>
</evidence>
<evidence type="ECO:0000256" key="8">
    <source>
        <dbReference type="ARBA" id="ARBA00022990"/>
    </source>
</evidence>
<dbReference type="PANTHER" id="PTHR21660">
    <property type="entry name" value="THIOESTERASE SUPERFAMILY MEMBER-RELATED"/>
    <property type="match status" value="1"/>
</dbReference>
<comment type="caution">
    <text evidence="20">The sequence shown here is derived from an EMBL/GenBank/DDBJ whole genome shotgun (WGS) entry which is preliminary data.</text>
</comment>
<keyword evidence="8" id="KW-0007">Acetylation</keyword>
<dbReference type="GO" id="GO:0005739">
    <property type="term" value="C:mitochondrion"/>
    <property type="evidence" value="ECO:0007669"/>
    <property type="project" value="UniProtKB-SubCell"/>
</dbReference>
<comment type="function">
    <text evidence="14">Catalyzes the hydrolysis of acyl-CoAs into free fatty acids and coenzyme A (CoASH), regulating their respective intracellular levels. Has acyl-CoA thioesterase activity towards medium (C12) and long-chain (C18) fatty acyl-CoA substrates. Can also hydrolyze 3-hydroxyphenylacetyl-CoA and 3,4-dihydroxyphenylacetyl-CoA (in vitro). May play a role in controlling adaptive thermogenesis.</text>
</comment>
<name>A0A978W5M6_ZIZJJ</name>
<comment type="subcellular location">
    <subcellularLocation>
        <location evidence="3">Cytoplasm</location>
        <location evidence="3">Cytoskeleton</location>
        <location evidence="3">Spindle</location>
    </subcellularLocation>
    <subcellularLocation>
        <location evidence="4">Cytoplasm</location>
        <location evidence="4">Cytosol</location>
    </subcellularLocation>
    <subcellularLocation>
        <location evidence="2">Mitochondrion</location>
    </subcellularLocation>
    <subcellularLocation>
        <location evidence="1">Nucleus</location>
    </subcellularLocation>
</comment>
<feature type="domain" description="Thioesterase" evidence="19">
    <location>
        <begin position="61"/>
        <end position="135"/>
    </location>
</feature>
<evidence type="ECO:0000259" key="19">
    <source>
        <dbReference type="Pfam" id="PF03061"/>
    </source>
</evidence>
<keyword evidence="9" id="KW-0443">Lipid metabolism</keyword>
<evidence type="ECO:0000256" key="3">
    <source>
        <dbReference type="ARBA" id="ARBA00004186"/>
    </source>
</evidence>
<accession>A0A978W5M6</accession>
<keyword evidence="7" id="KW-0378">Hydrolase</keyword>
<evidence type="ECO:0000256" key="4">
    <source>
        <dbReference type="ARBA" id="ARBA00004514"/>
    </source>
</evidence>
<dbReference type="GO" id="GO:0005634">
    <property type="term" value="C:nucleus"/>
    <property type="evidence" value="ECO:0007669"/>
    <property type="project" value="UniProtKB-SubCell"/>
</dbReference>
<evidence type="ECO:0000256" key="18">
    <source>
        <dbReference type="ARBA" id="ARBA00083956"/>
    </source>
</evidence>
<evidence type="ECO:0000256" key="12">
    <source>
        <dbReference type="ARBA" id="ARBA00023242"/>
    </source>
</evidence>
<comment type="catalytic activity">
    <reaction evidence="13">
        <text>a fatty acyl-CoA + H2O = a fatty acid + CoA + H(+)</text>
        <dbReference type="Rhea" id="RHEA:16781"/>
        <dbReference type="ChEBI" id="CHEBI:15377"/>
        <dbReference type="ChEBI" id="CHEBI:15378"/>
        <dbReference type="ChEBI" id="CHEBI:28868"/>
        <dbReference type="ChEBI" id="CHEBI:57287"/>
        <dbReference type="ChEBI" id="CHEBI:77636"/>
    </reaction>
    <physiologicalReaction direction="left-to-right" evidence="13">
        <dbReference type="Rhea" id="RHEA:16782"/>
    </physiologicalReaction>
</comment>
<dbReference type="FunFam" id="3.10.129.10:FF:000021">
    <property type="entry name" value="Acyl-coenzyme A thioesterase 13"/>
    <property type="match status" value="1"/>
</dbReference>
<dbReference type="InterPro" id="IPR039298">
    <property type="entry name" value="ACOT13"/>
</dbReference>
<evidence type="ECO:0000313" key="21">
    <source>
        <dbReference type="Proteomes" id="UP000813462"/>
    </source>
</evidence>
<evidence type="ECO:0000313" key="20">
    <source>
        <dbReference type="EMBL" id="KAH7547260.1"/>
    </source>
</evidence>
<evidence type="ECO:0000256" key="17">
    <source>
        <dbReference type="ARBA" id="ARBA00081533"/>
    </source>
</evidence>
<dbReference type="InterPro" id="IPR029069">
    <property type="entry name" value="HotDog_dom_sf"/>
</dbReference>
<evidence type="ECO:0000256" key="7">
    <source>
        <dbReference type="ARBA" id="ARBA00022801"/>
    </source>
</evidence>
<organism evidence="20 21">
    <name type="scientific">Ziziphus jujuba var. spinosa</name>
    <dbReference type="NCBI Taxonomy" id="714518"/>
    <lineage>
        <taxon>Eukaryota</taxon>
        <taxon>Viridiplantae</taxon>
        <taxon>Streptophyta</taxon>
        <taxon>Embryophyta</taxon>
        <taxon>Tracheophyta</taxon>
        <taxon>Spermatophyta</taxon>
        <taxon>Magnoliopsida</taxon>
        <taxon>eudicotyledons</taxon>
        <taxon>Gunneridae</taxon>
        <taxon>Pentapetalae</taxon>
        <taxon>rosids</taxon>
        <taxon>fabids</taxon>
        <taxon>Rosales</taxon>
        <taxon>Rhamnaceae</taxon>
        <taxon>Paliureae</taxon>
        <taxon>Ziziphus</taxon>
    </lineage>
</organism>